<keyword evidence="1" id="KW-0472">Membrane</keyword>
<dbReference type="SUPFAM" id="SSF56925">
    <property type="entry name" value="OMPA-like"/>
    <property type="match status" value="1"/>
</dbReference>
<name>A0A5B2W0P8_9BACT</name>
<sequence>MYLCMVFIPVYVPGAINAPSAGINILKKRKNYMKHTVWLLILLGIGTASQAQRRFSMDRVRLGFKLDPIISVLKPQDAGANRTSSRLGLSYGLMADFLLNEEGNYAFATGLQISMGGSTLKYDAGKGVERFRQDPTEYTMKLQHIEIPATIKLKTTAYNGIAAWGQFGTYLGFPIRGRADVISRSERYDKENVLGDLNPINAGLLLGAGVEYPLGERLTAVVGLIYQNGFVDVTRNAKWDDGKVNMNSFALRLGMYF</sequence>
<gene>
    <name evidence="3" type="ORF">F0L74_00570</name>
</gene>
<reference evidence="3 4" key="1">
    <citation type="submission" date="2019-09" db="EMBL/GenBank/DDBJ databases">
        <title>Chitinophaga ginsengihumi sp. nov., isolated from soil of ginseng rhizosphere.</title>
        <authorList>
            <person name="Lee J."/>
        </authorList>
    </citation>
    <scope>NUCLEOTIDE SEQUENCE [LARGE SCALE GENOMIC DNA]</scope>
    <source>
        <strain evidence="3 4">BN140078</strain>
    </source>
</reference>
<dbReference type="InterPro" id="IPR025665">
    <property type="entry name" value="Beta-barrel_OMP_2"/>
</dbReference>
<accession>A0A5B2W0P8</accession>
<protein>
    <submittedName>
        <fullName evidence="3">PorT family protein</fullName>
    </submittedName>
</protein>
<feature type="domain" description="Outer membrane protein beta-barrel" evidence="2">
    <location>
        <begin position="50"/>
        <end position="230"/>
    </location>
</feature>
<reference evidence="3 4" key="2">
    <citation type="submission" date="2019-09" db="EMBL/GenBank/DDBJ databases">
        <authorList>
            <person name="Jin C."/>
        </authorList>
    </citation>
    <scope>NUCLEOTIDE SEQUENCE [LARGE SCALE GENOMIC DNA]</scope>
    <source>
        <strain evidence="3 4">BN140078</strain>
    </source>
</reference>
<organism evidence="3 4">
    <name type="scientific">Chitinophaga agrisoli</name>
    <dbReference type="NCBI Taxonomy" id="2607653"/>
    <lineage>
        <taxon>Bacteria</taxon>
        <taxon>Pseudomonadati</taxon>
        <taxon>Bacteroidota</taxon>
        <taxon>Chitinophagia</taxon>
        <taxon>Chitinophagales</taxon>
        <taxon>Chitinophagaceae</taxon>
        <taxon>Chitinophaga</taxon>
    </lineage>
</organism>
<dbReference type="Proteomes" id="UP000324611">
    <property type="component" value="Unassembled WGS sequence"/>
</dbReference>
<evidence type="ECO:0000313" key="4">
    <source>
        <dbReference type="Proteomes" id="UP000324611"/>
    </source>
</evidence>
<proteinExistence type="predicted"/>
<feature type="transmembrane region" description="Helical" evidence="1">
    <location>
        <begin position="6"/>
        <end position="26"/>
    </location>
</feature>
<dbReference type="Pfam" id="PF13568">
    <property type="entry name" value="OMP_b-brl_2"/>
    <property type="match status" value="1"/>
</dbReference>
<evidence type="ECO:0000256" key="1">
    <source>
        <dbReference type="SAM" id="Phobius"/>
    </source>
</evidence>
<keyword evidence="1" id="KW-1133">Transmembrane helix</keyword>
<dbReference type="EMBL" id="VUOC01000001">
    <property type="protein sequence ID" value="KAA2244508.1"/>
    <property type="molecule type" value="Genomic_DNA"/>
</dbReference>
<evidence type="ECO:0000259" key="2">
    <source>
        <dbReference type="Pfam" id="PF13568"/>
    </source>
</evidence>
<evidence type="ECO:0000313" key="3">
    <source>
        <dbReference type="EMBL" id="KAA2244508.1"/>
    </source>
</evidence>
<keyword evidence="1" id="KW-0812">Transmembrane</keyword>
<comment type="caution">
    <text evidence="3">The sequence shown here is derived from an EMBL/GenBank/DDBJ whole genome shotgun (WGS) entry which is preliminary data.</text>
</comment>
<dbReference type="InterPro" id="IPR011250">
    <property type="entry name" value="OMP/PagP_B-barrel"/>
</dbReference>
<keyword evidence="4" id="KW-1185">Reference proteome</keyword>
<dbReference type="AlphaFoldDB" id="A0A5B2W0P8"/>